<dbReference type="InterPro" id="IPR002645">
    <property type="entry name" value="STAS_dom"/>
</dbReference>
<dbReference type="Gene3D" id="3.30.750.24">
    <property type="entry name" value="STAS domain"/>
    <property type="match status" value="1"/>
</dbReference>
<dbReference type="PROSITE" id="PS50801">
    <property type="entry name" value="STAS"/>
    <property type="match status" value="1"/>
</dbReference>
<dbReference type="Proteomes" id="UP000092598">
    <property type="component" value="Chromosome"/>
</dbReference>
<dbReference type="RefSeq" id="WP_397793579.1">
    <property type="nucleotide sequence ID" value="NZ_CP016438.1"/>
</dbReference>
<accession>A0A1B1M8S4</accession>
<sequence length="119" mass="12811">MGIRYQALSGVVGATPELTVSPLAERSGLRMAGEVGLATREIWERALEQAVNGDGDGDVYYLELSSVTFVDVAGVGALACAAQRLPDGRRMVLHRPPPVLRRVLETFWPDLSAIEVSMS</sequence>
<dbReference type="EMBL" id="CP016438">
    <property type="protein sequence ID" value="ANS65036.1"/>
    <property type="molecule type" value="Genomic_DNA"/>
</dbReference>
<proteinExistence type="predicted"/>
<dbReference type="InterPro" id="IPR036513">
    <property type="entry name" value="STAS_dom_sf"/>
</dbReference>
<dbReference type="Pfam" id="PF13466">
    <property type="entry name" value="STAS_2"/>
    <property type="match status" value="1"/>
</dbReference>
<gene>
    <name evidence="1" type="ORF">SLINC_2812</name>
</gene>
<organism evidence="1 2">
    <name type="scientific">Streptomyces lincolnensis</name>
    <dbReference type="NCBI Taxonomy" id="1915"/>
    <lineage>
        <taxon>Bacteria</taxon>
        <taxon>Bacillati</taxon>
        <taxon>Actinomycetota</taxon>
        <taxon>Actinomycetes</taxon>
        <taxon>Kitasatosporales</taxon>
        <taxon>Streptomycetaceae</taxon>
        <taxon>Streptomyces</taxon>
    </lineage>
</organism>
<dbReference type="CDD" id="cd07043">
    <property type="entry name" value="STAS_anti-anti-sigma_factors"/>
    <property type="match status" value="1"/>
</dbReference>
<dbReference type="KEGG" id="sls:SLINC_2812"/>
<evidence type="ECO:0000313" key="1">
    <source>
        <dbReference type="EMBL" id="ANS65036.1"/>
    </source>
</evidence>
<keyword evidence="2" id="KW-1185">Reference proteome</keyword>
<dbReference type="AlphaFoldDB" id="A0A1B1M8S4"/>
<dbReference type="STRING" id="1915.SLINC_2812"/>
<protein>
    <submittedName>
        <fullName evidence="1">Uncharacterized protein</fullName>
    </submittedName>
</protein>
<dbReference type="SUPFAM" id="SSF52091">
    <property type="entry name" value="SpoIIaa-like"/>
    <property type="match status" value="1"/>
</dbReference>
<dbReference type="InterPro" id="IPR058548">
    <property type="entry name" value="MlaB-like_STAS"/>
</dbReference>
<name>A0A1B1M8S4_STRLN</name>
<reference evidence="1 2" key="1">
    <citation type="submission" date="2016-07" db="EMBL/GenBank/DDBJ databases">
        <title>Enhancement of antibiotic productionsby engineered nitrateutilization in actinobacteria.</title>
        <authorList>
            <person name="Meng S.C."/>
        </authorList>
    </citation>
    <scope>NUCLEOTIDE SEQUENCE [LARGE SCALE GENOMIC DNA]</scope>
    <source>
        <strain evidence="1 2">NRRL 2936</strain>
    </source>
</reference>
<evidence type="ECO:0000313" key="2">
    <source>
        <dbReference type="Proteomes" id="UP000092598"/>
    </source>
</evidence>